<dbReference type="InterPro" id="IPR051349">
    <property type="entry name" value="Hydrogenase_assoc-protein"/>
</dbReference>
<proteinExistence type="predicted"/>
<gene>
    <name evidence="5" type="ORF">ENJ98_00290</name>
</gene>
<keyword evidence="3" id="KW-0003">3Fe-4S</keyword>
<evidence type="ECO:0000256" key="3">
    <source>
        <dbReference type="ARBA" id="ARBA00023291"/>
    </source>
</evidence>
<keyword evidence="3" id="KW-0408">Iron</keyword>
<dbReference type="Gene3D" id="3.40.50.700">
    <property type="entry name" value="NADH:ubiquinone oxidoreductase-like, 20kDa subunit"/>
    <property type="match status" value="1"/>
</dbReference>
<organism evidence="5">
    <name type="scientific">Thiolapillus brandeum</name>
    <dbReference type="NCBI Taxonomy" id="1076588"/>
    <lineage>
        <taxon>Bacteria</taxon>
        <taxon>Pseudomonadati</taxon>
        <taxon>Pseudomonadota</taxon>
        <taxon>Gammaproteobacteria</taxon>
        <taxon>Chromatiales</taxon>
        <taxon>Sedimenticolaceae</taxon>
        <taxon>Thiolapillus</taxon>
    </lineage>
</organism>
<name>A0A7C5IYF3_9GAMM</name>
<reference evidence="5" key="1">
    <citation type="journal article" date="2020" name="mSystems">
        <title>Genome- and Community-Level Interaction Insights into Carbon Utilization and Element Cycling Functions of Hydrothermarchaeota in Hydrothermal Sediment.</title>
        <authorList>
            <person name="Zhou Z."/>
            <person name="Liu Y."/>
            <person name="Xu W."/>
            <person name="Pan J."/>
            <person name="Luo Z.H."/>
            <person name="Li M."/>
        </authorList>
    </citation>
    <scope>NUCLEOTIDE SEQUENCE [LARGE SCALE GENOMIC DNA]</scope>
    <source>
        <strain evidence="5">HyVt-535</strain>
    </source>
</reference>
<keyword evidence="3" id="KW-0479">Metal-binding</keyword>
<dbReference type="EMBL" id="DROM01000018">
    <property type="protein sequence ID" value="HHH12653.1"/>
    <property type="molecule type" value="Genomic_DNA"/>
</dbReference>
<comment type="cofactor">
    <cofactor evidence="1">
        <name>[3Fe-4S] cluster</name>
        <dbReference type="ChEBI" id="CHEBI:21137"/>
    </cofactor>
</comment>
<evidence type="ECO:0000256" key="2">
    <source>
        <dbReference type="ARBA" id="ARBA00023002"/>
    </source>
</evidence>
<keyword evidence="3" id="KW-0411">Iron-sulfur</keyword>
<dbReference type="InterPro" id="IPR037024">
    <property type="entry name" value="NiFe_Hase_small_N_sf"/>
</dbReference>
<accession>A0A7C5IYF3</accession>
<protein>
    <submittedName>
        <fullName evidence="5">Oxidoreductase</fullName>
    </submittedName>
</protein>
<sequence length="254" mass="27690">MKPKLAIWKFSSCDGCQLGLLDLEEELLQLAERVEIARFVEASRRVLPGPYDLSLVEGAVSAPEEVEQLRRIRERSRVLVAIGACATAGGIQGLRNFLDFDPVKAQVYPRPEIVRSLATATPVSEHVTVDFELHGCPVEKGQLLELVSALLAGRRPEIPAYSQCQECKAAGTPCIMVSRGEPCLGPVTRAGCGNRCPSVGRGCYGCFGPSEDANPAALGGRLAELGLEEATIRRWFRLFTAWAGPFREESLRHE</sequence>
<dbReference type="PANTHER" id="PTHR42845">
    <property type="entry name" value="COENZYME F420-REDUCING HYDROGENASE, GAMMA SUBUNIT"/>
    <property type="match status" value="1"/>
</dbReference>
<evidence type="ECO:0000313" key="5">
    <source>
        <dbReference type="EMBL" id="HHH12653.1"/>
    </source>
</evidence>
<comment type="caution">
    <text evidence="5">The sequence shown here is derived from an EMBL/GenBank/DDBJ whole genome shotgun (WGS) entry which is preliminary data.</text>
</comment>
<keyword evidence="2" id="KW-0560">Oxidoreductase</keyword>
<evidence type="ECO:0000259" key="4">
    <source>
        <dbReference type="Pfam" id="PF01058"/>
    </source>
</evidence>
<dbReference type="AlphaFoldDB" id="A0A7C5IYF3"/>
<dbReference type="Pfam" id="PF01058">
    <property type="entry name" value="Oxidored_q6"/>
    <property type="match status" value="1"/>
</dbReference>
<dbReference type="InterPro" id="IPR006137">
    <property type="entry name" value="NADH_UbQ_OxRdtase-like_20kDa"/>
</dbReference>
<feature type="domain" description="NADH:ubiquinone oxidoreductase-like 20kDa subunit" evidence="4">
    <location>
        <begin position="13"/>
        <end position="149"/>
    </location>
</feature>
<dbReference type="GO" id="GO:0051538">
    <property type="term" value="F:3 iron, 4 sulfur cluster binding"/>
    <property type="evidence" value="ECO:0007669"/>
    <property type="project" value="UniProtKB-KW"/>
</dbReference>
<evidence type="ECO:0000256" key="1">
    <source>
        <dbReference type="ARBA" id="ARBA00001927"/>
    </source>
</evidence>
<dbReference type="PANTHER" id="PTHR42845:SF2">
    <property type="entry name" value="F420-NON-REDUCING HYDROGENASE VHU SUBUNIT G"/>
    <property type="match status" value="1"/>
</dbReference>
<dbReference type="Proteomes" id="UP000886100">
    <property type="component" value="Unassembled WGS sequence"/>
</dbReference>
<dbReference type="SUPFAM" id="SSF56770">
    <property type="entry name" value="HydA/Nqo6-like"/>
    <property type="match status" value="1"/>
</dbReference>
<dbReference type="GO" id="GO:0016491">
    <property type="term" value="F:oxidoreductase activity"/>
    <property type="evidence" value="ECO:0007669"/>
    <property type="project" value="UniProtKB-KW"/>
</dbReference>